<feature type="compositionally biased region" description="Basic and acidic residues" evidence="1">
    <location>
        <begin position="668"/>
        <end position="688"/>
    </location>
</feature>
<feature type="compositionally biased region" description="Basic and acidic residues" evidence="1">
    <location>
        <begin position="710"/>
        <end position="721"/>
    </location>
</feature>
<feature type="region of interest" description="Disordered" evidence="1">
    <location>
        <begin position="464"/>
        <end position="495"/>
    </location>
</feature>
<feature type="region of interest" description="Disordered" evidence="1">
    <location>
        <begin position="283"/>
        <end position="316"/>
    </location>
</feature>
<feature type="compositionally biased region" description="Basic and acidic residues" evidence="1">
    <location>
        <begin position="995"/>
        <end position="1019"/>
    </location>
</feature>
<feature type="compositionally biased region" description="Polar residues" evidence="1">
    <location>
        <begin position="949"/>
        <end position="960"/>
    </location>
</feature>
<name>A0A9Q5MXE6_SANBA</name>
<feature type="compositionally biased region" description="Gly residues" evidence="1">
    <location>
        <begin position="1041"/>
        <end position="1052"/>
    </location>
</feature>
<feature type="region of interest" description="Disordered" evidence="1">
    <location>
        <begin position="530"/>
        <end position="1130"/>
    </location>
</feature>
<feature type="compositionally biased region" description="Low complexity" evidence="1">
    <location>
        <begin position="1088"/>
        <end position="1100"/>
    </location>
</feature>
<organism evidence="2 3">
    <name type="scientific">Sanghuangporus baumii</name>
    <name type="common">Phellinus baumii</name>
    <dbReference type="NCBI Taxonomy" id="108892"/>
    <lineage>
        <taxon>Eukaryota</taxon>
        <taxon>Fungi</taxon>
        <taxon>Dikarya</taxon>
        <taxon>Basidiomycota</taxon>
        <taxon>Agaricomycotina</taxon>
        <taxon>Agaricomycetes</taxon>
        <taxon>Hymenochaetales</taxon>
        <taxon>Hymenochaetaceae</taxon>
        <taxon>Sanghuangporus</taxon>
    </lineage>
</organism>
<evidence type="ECO:0000313" key="2">
    <source>
        <dbReference type="EMBL" id="OCB84045.1"/>
    </source>
</evidence>
<reference evidence="2" key="1">
    <citation type="submission" date="2016-06" db="EMBL/GenBank/DDBJ databases">
        <title>Draft Genome sequence of the fungus Inonotus baumii.</title>
        <authorList>
            <person name="Zhu H."/>
            <person name="Lin W."/>
        </authorList>
    </citation>
    <scope>NUCLEOTIDE SEQUENCE</scope>
    <source>
        <strain evidence="2">821</strain>
    </source>
</reference>
<feature type="compositionally biased region" description="Low complexity" evidence="1">
    <location>
        <begin position="536"/>
        <end position="553"/>
    </location>
</feature>
<gene>
    <name evidence="2" type="ORF">A7U60_g8716</name>
</gene>
<feature type="compositionally biased region" description="Low complexity" evidence="1">
    <location>
        <begin position="728"/>
        <end position="755"/>
    </location>
</feature>
<feature type="compositionally biased region" description="Low complexity" evidence="1">
    <location>
        <begin position="1053"/>
        <end position="1068"/>
    </location>
</feature>
<protein>
    <submittedName>
        <fullName evidence="2">Uncharacterized protein</fullName>
    </submittedName>
</protein>
<dbReference type="OrthoDB" id="3265311at2759"/>
<evidence type="ECO:0000256" key="1">
    <source>
        <dbReference type="SAM" id="MobiDB-lite"/>
    </source>
</evidence>
<dbReference type="AlphaFoldDB" id="A0A9Q5MXE6"/>
<feature type="compositionally biased region" description="Low complexity" evidence="1">
    <location>
        <begin position="828"/>
        <end position="842"/>
    </location>
</feature>
<dbReference type="Proteomes" id="UP000757232">
    <property type="component" value="Unassembled WGS sequence"/>
</dbReference>
<feature type="compositionally biased region" description="Acidic residues" evidence="1">
    <location>
        <begin position="634"/>
        <end position="655"/>
    </location>
</feature>
<feature type="region of interest" description="Disordered" evidence="1">
    <location>
        <begin position="427"/>
        <end position="449"/>
    </location>
</feature>
<feature type="compositionally biased region" description="Polar residues" evidence="1">
    <location>
        <begin position="656"/>
        <end position="666"/>
    </location>
</feature>
<feature type="compositionally biased region" description="Polar residues" evidence="1">
    <location>
        <begin position="554"/>
        <end position="575"/>
    </location>
</feature>
<comment type="caution">
    <text evidence="2">The sequence shown here is derived from an EMBL/GenBank/DDBJ whole genome shotgun (WGS) entry which is preliminary data.</text>
</comment>
<accession>A0A9Q5MXE6</accession>
<feature type="compositionally biased region" description="Acidic residues" evidence="1">
    <location>
        <begin position="429"/>
        <end position="442"/>
    </location>
</feature>
<feature type="compositionally biased region" description="Basic residues" evidence="1">
    <location>
        <begin position="1106"/>
        <end position="1117"/>
    </location>
</feature>
<feature type="compositionally biased region" description="Basic and acidic residues" evidence="1">
    <location>
        <begin position="928"/>
        <end position="938"/>
    </location>
</feature>
<evidence type="ECO:0000313" key="3">
    <source>
        <dbReference type="Proteomes" id="UP000757232"/>
    </source>
</evidence>
<keyword evidence="3" id="KW-1185">Reference proteome</keyword>
<feature type="compositionally biased region" description="Basic and acidic residues" evidence="1">
    <location>
        <begin position="477"/>
        <end position="494"/>
    </location>
</feature>
<feature type="compositionally biased region" description="Basic and acidic residues" evidence="1">
    <location>
        <begin position="864"/>
        <end position="891"/>
    </location>
</feature>
<dbReference type="EMBL" id="LNZH02000216">
    <property type="protein sequence ID" value="OCB84045.1"/>
    <property type="molecule type" value="Genomic_DNA"/>
</dbReference>
<feature type="compositionally biased region" description="Polar residues" evidence="1">
    <location>
        <begin position="763"/>
        <end position="776"/>
    </location>
</feature>
<feature type="compositionally biased region" description="Basic and acidic residues" evidence="1">
    <location>
        <begin position="787"/>
        <end position="804"/>
    </location>
</feature>
<feature type="compositionally biased region" description="Low complexity" evidence="1">
    <location>
        <begin position="985"/>
        <end position="994"/>
    </location>
</feature>
<sequence>MSYEKFKPKFPINPFVGADQTSSTVREPWTLDADALPLPSILQHERRVILVIGQPTAAALSPLFASRHLASSLIIIASHRPPALPFDTHPFVYTLRLRTPLSVADAGATRLVEILEWALQVARLWRRSGGPKKQELMEEVSPGSESVPLGQSYGRLRYSIAGDAQQDQTAASSSAFSPAASVTSLAPSTLKRTRRLSLFRRQSSLPLMPDPASAKPFDALLHFLPAGAPDKAGLKAMILVTTLTRPYLAVPPTRARSTRFYSESSSKLSSSSKPGKRWSFFRSTSNVTSPSNSSSTLSVSSQSKSTTDLTEGSRNRRSSLTNLALLRARRSRLLHLMPSAPAPIKASGSSVTPASYRHPASYPNFSTQSAAQAHLIRNIEAFLLSFCFSVSPELPPPIAGFAANDADCGKARPYVLPSMALAEVLQVQSEDDENEIDGEDEESGNKRRNEWSLAELILSGALEGEAESRSSAGLRSGTERKSSESDKGKERQKVSENAIENNMAWMAHRAWIGSVHDIVVTHSTSVTRMEKAHIVPPRSSSQLLLPSQSYSRPHPTQSRIPSQPQTQPLSHSQPLSYPMPVQSLGRNDPVRTSQFPTSTSPPRAALYVDTKRRRAYRKHEYQSLAIQKRLPTPPEDENEDEEVEEGSGLEAEEVDSTISNATSCTRSPHPDDNDSERDMTPRASEWEKSGVAYGRARRHSSERAGSYGYPREDYHRRHDLYSHSGVVSPSSAYPSTSPSSTSTSTPSTITRSNTPSRHHSSGRHQYQPEQTPSRRQVYNHVEEDEDMYQKNEKTQQQQRKKEYLENGSLPTPPDSEKASFEGVPDPVAPYALASASASPAQPARDRERGYTGADASRNRASPTTHEHTRSREERKRETVRDAESHLTDKERERRKRAYSQPSRPPPIPIASLTPAIDERAPPRRSKTKPKERERRVSKDIPPLPLLQDAASNPKSVSRSKPTMERRISDVGAILNKPLRPDLKRSPASASSPSSGERERERERRHAKLEKRPSKPEMRKNGNGTSSGESRDRERARERRGGAGTGSGSGSGSSTGTRSTGTSPGSSASAIKRVPVPAMEDVLPPLPRSSASATASTSHSSPLQTQQHHHQHNVKWKFWKGGVGTGPAVNA</sequence>
<feature type="compositionally biased region" description="Basic and acidic residues" evidence="1">
    <location>
        <begin position="1028"/>
        <end position="1040"/>
    </location>
</feature>
<proteinExistence type="predicted"/>
<feature type="compositionally biased region" description="Low complexity" evidence="1">
    <location>
        <begin position="283"/>
        <end position="307"/>
    </location>
</feature>
<feature type="compositionally biased region" description="Polar residues" evidence="1">
    <location>
        <begin position="590"/>
        <end position="601"/>
    </location>
</feature>